<dbReference type="EMBL" id="CYGX02000025">
    <property type="protein sequence ID" value="SIT40242.1"/>
    <property type="molecule type" value="Genomic_DNA"/>
</dbReference>
<dbReference type="GO" id="GO:0051537">
    <property type="term" value="F:2 iron, 2 sulfur cluster binding"/>
    <property type="evidence" value="ECO:0007669"/>
    <property type="project" value="UniProtKB-KW"/>
</dbReference>
<dbReference type="InterPro" id="IPR002023">
    <property type="entry name" value="NuoE-like"/>
</dbReference>
<reference evidence="8 9" key="1">
    <citation type="submission" date="2016-12" db="EMBL/GenBank/DDBJ databases">
        <authorList>
            <person name="Song W.-J."/>
            <person name="Kurnit D.M."/>
        </authorList>
    </citation>
    <scope>NUCLEOTIDE SEQUENCE [LARGE SCALE GENOMIC DNA]</scope>
    <source>
        <strain evidence="8 9">STM7296</strain>
    </source>
</reference>
<dbReference type="PIRSF" id="PIRSF000216">
    <property type="entry name" value="NADH_DH_24kDa"/>
    <property type="match status" value="1"/>
</dbReference>
<evidence type="ECO:0000256" key="5">
    <source>
        <dbReference type="ARBA" id="ARBA00023014"/>
    </source>
</evidence>
<dbReference type="Gene3D" id="1.10.10.1590">
    <property type="entry name" value="NADH-quinone oxidoreductase subunit E"/>
    <property type="match status" value="1"/>
</dbReference>
<evidence type="ECO:0000313" key="9">
    <source>
        <dbReference type="Proteomes" id="UP000187012"/>
    </source>
</evidence>
<feature type="binding site" evidence="7">
    <location>
        <position position="121"/>
    </location>
    <ligand>
        <name>[2Fe-2S] cluster</name>
        <dbReference type="ChEBI" id="CHEBI:190135"/>
    </ligand>
</feature>
<evidence type="ECO:0000256" key="7">
    <source>
        <dbReference type="PIRSR" id="PIRSR000216-1"/>
    </source>
</evidence>
<feature type="binding site" evidence="7">
    <location>
        <position position="125"/>
    </location>
    <ligand>
        <name>[2Fe-2S] cluster</name>
        <dbReference type="ChEBI" id="CHEBI:190135"/>
    </ligand>
</feature>
<dbReference type="GO" id="GO:0046872">
    <property type="term" value="F:metal ion binding"/>
    <property type="evidence" value="ECO:0007669"/>
    <property type="project" value="UniProtKB-KW"/>
</dbReference>
<organism evidence="8 9">
    <name type="scientific">Paraburkholderia ribeironis</name>
    <dbReference type="NCBI Taxonomy" id="1247936"/>
    <lineage>
        <taxon>Bacteria</taxon>
        <taxon>Pseudomonadati</taxon>
        <taxon>Pseudomonadota</taxon>
        <taxon>Betaproteobacteria</taxon>
        <taxon>Burkholderiales</taxon>
        <taxon>Burkholderiaceae</taxon>
        <taxon>Paraburkholderia</taxon>
    </lineage>
</organism>
<dbReference type="STRING" id="1247936.BN2475_250080"/>
<evidence type="ECO:0000256" key="1">
    <source>
        <dbReference type="ARBA" id="ARBA00010643"/>
    </source>
</evidence>
<keyword evidence="4 7" id="KW-0408">Iron</keyword>
<dbReference type="GO" id="GO:0016491">
    <property type="term" value="F:oxidoreductase activity"/>
    <property type="evidence" value="ECO:0007669"/>
    <property type="project" value="InterPro"/>
</dbReference>
<dbReference type="OrthoDB" id="9807941at2"/>
<evidence type="ECO:0000256" key="4">
    <source>
        <dbReference type="ARBA" id="ARBA00023004"/>
    </source>
</evidence>
<sequence length="161" mass="17125">MDDSLAIASDQLVQRHARPGMSLLAVLHAIQDELGYVPSGAITPLARAMNLSRAEVHGVITYYHHFRTEPAAPVTVQLCRAEACRSMGTEALAQHIEAHTGCRFDAGHQAGAAVELESAYCLGQCALSPALMLNGTLHAKVTPQKFDALLAAARKCVEVPA</sequence>
<dbReference type="PANTHER" id="PTHR43342:SF1">
    <property type="entry name" value="BIFURCATING [FEFE] HYDROGENASE GAMMA SUBUNIT"/>
    <property type="match status" value="1"/>
</dbReference>
<dbReference type="Gene3D" id="3.40.30.10">
    <property type="entry name" value="Glutaredoxin"/>
    <property type="match status" value="1"/>
</dbReference>
<gene>
    <name evidence="8" type="ORF">BN2475_250080</name>
</gene>
<dbReference type="InterPro" id="IPR036249">
    <property type="entry name" value="Thioredoxin-like_sf"/>
</dbReference>
<dbReference type="CDD" id="cd03081">
    <property type="entry name" value="TRX_Fd_NuoE_FDH_gamma"/>
    <property type="match status" value="1"/>
</dbReference>
<evidence type="ECO:0000256" key="3">
    <source>
        <dbReference type="ARBA" id="ARBA00022723"/>
    </source>
</evidence>
<comment type="cofactor">
    <cofactor evidence="7">
        <name>[2Fe-2S] cluster</name>
        <dbReference type="ChEBI" id="CHEBI:190135"/>
    </cofactor>
    <text evidence="7">Binds 1 [2Fe-2S] cluster.</text>
</comment>
<comment type="cofactor">
    <cofactor evidence="6">
        <name>[2Fe-2S] cluster</name>
        <dbReference type="ChEBI" id="CHEBI:190135"/>
    </cofactor>
</comment>
<dbReference type="RefSeq" id="WP_094779771.1">
    <property type="nucleotide sequence ID" value="NZ_CYGX02000025.1"/>
</dbReference>
<dbReference type="Pfam" id="PF01257">
    <property type="entry name" value="2Fe-2S_thioredx"/>
    <property type="match status" value="1"/>
</dbReference>
<keyword evidence="9" id="KW-1185">Reference proteome</keyword>
<evidence type="ECO:0000313" key="8">
    <source>
        <dbReference type="EMBL" id="SIT40242.1"/>
    </source>
</evidence>
<protein>
    <submittedName>
        <fullName evidence="8">NAD-dependent formate dehydrogenase, gamma subunit</fullName>
    </submittedName>
</protein>
<feature type="binding site" evidence="7">
    <location>
        <position position="84"/>
    </location>
    <ligand>
        <name>[2Fe-2S] cluster</name>
        <dbReference type="ChEBI" id="CHEBI:190135"/>
    </ligand>
</feature>
<dbReference type="SUPFAM" id="SSF52833">
    <property type="entry name" value="Thioredoxin-like"/>
    <property type="match status" value="1"/>
</dbReference>
<evidence type="ECO:0000256" key="6">
    <source>
        <dbReference type="ARBA" id="ARBA00034078"/>
    </source>
</evidence>
<dbReference type="AlphaFoldDB" id="A0A1N7RYN9"/>
<name>A0A1N7RYN9_9BURK</name>
<keyword evidence="3 7" id="KW-0479">Metal-binding</keyword>
<keyword evidence="2 7" id="KW-0001">2Fe-2S</keyword>
<dbReference type="InterPro" id="IPR041921">
    <property type="entry name" value="NuoE_N"/>
</dbReference>
<dbReference type="InterPro" id="IPR028431">
    <property type="entry name" value="NADP_DH_HndA-like"/>
</dbReference>
<keyword evidence="5 7" id="KW-0411">Iron-sulfur</keyword>
<evidence type="ECO:0000256" key="2">
    <source>
        <dbReference type="ARBA" id="ARBA00022714"/>
    </source>
</evidence>
<comment type="similarity">
    <text evidence="1">Belongs to the complex I 24 kDa subunit family.</text>
</comment>
<accession>A0A1N7RYN9</accession>
<proteinExistence type="inferred from homology"/>
<dbReference type="PANTHER" id="PTHR43342">
    <property type="entry name" value="NADH-QUINONE OXIDOREDUCTASE, E SUBUNIT"/>
    <property type="match status" value="1"/>
</dbReference>
<feature type="binding site" evidence="7">
    <location>
        <position position="79"/>
    </location>
    <ligand>
        <name>[2Fe-2S] cluster</name>
        <dbReference type="ChEBI" id="CHEBI:190135"/>
    </ligand>
</feature>
<dbReference type="Proteomes" id="UP000187012">
    <property type="component" value="Unassembled WGS sequence"/>
</dbReference>